<evidence type="ECO:0000256" key="4">
    <source>
        <dbReference type="ARBA" id="ARBA00023015"/>
    </source>
</evidence>
<dbReference type="EMBL" id="JBHSHC010000119">
    <property type="protein sequence ID" value="MFC4769154.1"/>
    <property type="molecule type" value="Genomic_DNA"/>
</dbReference>
<accession>A0ABV9Q5K8</accession>
<dbReference type="InterPro" id="IPR035926">
    <property type="entry name" value="NusB-like_sf"/>
</dbReference>
<organism evidence="8 9">
    <name type="scientific">Effusibacillus consociatus</name>
    <dbReference type="NCBI Taxonomy" id="1117041"/>
    <lineage>
        <taxon>Bacteria</taxon>
        <taxon>Bacillati</taxon>
        <taxon>Bacillota</taxon>
        <taxon>Bacilli</taxon>
        <taxon>Bacillales</taxon>
        <taxon>Alicyclobacillaceae</taxon>
        <taxon>Effusibacillus</taxon>
    </lineage>
</organism>
<proteinExistence type="inferred from homology"/>
<evidence type="ECO:0000256" key="6">
    <source>
        <dbReference type="HAMAP-Rule" id="MF_00073"/>
    </source>
</evidence>
<dbReference type="Gene3D" id="1.10.940.10">
    <property type="entry name" value="NusB-like"/>
    <property type="match status" value="1"/>
</dbReference>
<evidence type="ECO:0000256" key="1">
    <source>
        <dbReference type="ARBA" id="ARBA00005952"/>
    </source>
</evidence>
<feature type="domain" description="NusB/RsmB/TIM44" evidence="7">
    <location>
        <begin position="5"/>
        <end position="128"/>
    </location>
</feature>
<dbReference type="InterPro" id="IPR011605">
    <property type="entry name" value="NusB_fam"/>
</dbReference>
<keyword evidence="3 6" id="KW-0694">RNA-binding</keyword>
<dbReference type="NCBIfam" id="TIGR01951">
    <property type="entry name" value="nusB"/>
    <property type="match status" value="1"/>
</dbReference>
<sequence>MSRRQVRESALQSLFQMNVGQVPANEAIGHVLEETNQEIDKEYLEKMVTGTHNNQSRIDSIIEKYSVGWKIDRMPTVDLTILRMAVYELLYEPGTPEKAIINEAIELAKAFSTAESGKFVNGILGKLVQDLDQLRGSVQE</sequence>
<evidence type="ECO:0000256" key="2">
    <source>
        <dbReference type="ARBA" id="ARBA00022814"/>
    </source>
</evidence>
<dbReference type="Pfam" id="PF01029">
    <property type="entry name" value="NusB"/>
    <property type="match status" value="1"/>
</dbReference>
<protein>
    <recommendedName>
        <fullName evidence="6">Transcription antitermination protein NusB</fullName>
    </recommendedName>
    <alternativeName>
        <fullName evidence="6">Antitermination factor NusB</fullName>
    </alternativeName>
</protein>
<evidence type="ECO:0000313" key="9">
    <source>
        <dbReference type="Proteomes" id="UP001596002"/>
    </source>
</evidence>
<dbReference type="CDD" id="cd00619">
    <property type="entry name" value="Terminator_NusB"/>
    <property type="match status" value="1"/>
</dbReference>
<keyword evidence="9" id="KW-1185">Reference proteome</keyword>
<reference evidence="9" key="1">
    <citation type="journal article" date="2019" name="Int. J. Syst. Evol. Microbiol.">
        <title>The Global Catalogue of Microorganisms (GCM) 10K type strain sequencing project: providing services to taxonomists for standard genome sequencing and annotation.</title>
        <authorList>
            <consortium name="The Broad Institute Genomics Platform"/>
            <consortium name="The Broad Institute Genome Sequencing Center for Infectious Disease"/>
            <person name="Wu L."/>
            <person name="Ma J."/>
        </authorList>
    </citation>
    <scope>NUCLEOTIDE SEQUENCE [LARGE SCALE GENOMIC DNA]</scope>
    <source>
        <strain evidence="9">WYCCWR 12678</strain>
    </source>
</reference>
<dbReference type="HAMAP" id="MF_00073">
    <property type="entry name" value="NusB"/>
    <property type="match status" value="1"/>
</dbReference>
<dbReference type="Proteomes" id="UP001596002">
    <property type="component" value="Unassembled WGS sequence"/>
</dbReference>
<keyword evidence="5 6" id="KW-0804">Transcription</keyword>
<dbReference type="PANTHER" id="PTHR11078">
    <property type="entry name" value="N UTILIZATION SUBSTANCE PROTEIN B-RELATED"/>
    <property type="match status" value="1"/>
</dbReference>
<dbReference type="PANTHER" id="PTHR11078:SF3">
    <property type="entry name" value="ANTITERMINATION NUSB DOMAIN-CONTAINING PROTEIN"/>
    <property type="match status" value="1"/>
</dbReference>
<dbReference type="InterPro" id="IPR006027">
    <property type="entry name" value="NusB_RsmB_TIM44"/>
</dbReference>
<dbReference type="RefSeq" id="WP_380027353.1">
    <property type="nucleotide sequence ID" value="NZ_JBHSHC010000119.1"/>
</dbReference>
<evidence type="ECO:0000256" key="3">
    <source>
        <dbReference type="ARBA" id="ARBA00022884"/>
    </source>
</evidence>
<evidence type="ECO:0000259" key="7">
    <source>
        <dbReference type="Pfam" id="PF01029"/>
    </source>
</evidence>
<comment type="similarity">
    <text evidence="1 6">Belongs to the NusB family.</text>
</comment>
<comment type="function">
    <text evidence="6">Involved in transcription antitermination. Required for transcription of ribosomal RNA (rRNA) genes. Binds specifically to the boxA antiterminator sequence of the ribosomal RNA (rrn) operons.</text>
</comment>
<keyword evidence="4 6" id="KW-0805">Transcription regulation</keyword>
<dbReference type="SUPFAM" id="SSF48013">
    <property type="entry name" value="NusB-like"/>
    <property type="match status" value="1"/>
</dbReference>
<evidence type="ECO:0000256" key="5">
    <source>
        <dbReference type="ARBA" id="ARBA00023163"/>
    </source>
</evidence>
<keyword evidence="2 6" id="KW-0889">Transcription antitermination</keyword>
<name>A0ABV9Q5K8_9BACL</name>
<evidence type="ECO:0000313" key="8">
    <source>
        <dbReference type="EMBL" id="MFC4769154.1"/>
    </source>
</evidence>
<gene>
    <name evidence="6 8" type="primary">nusB</name>
    <name evidence="8" type="ORF">ACFO8Q_17625</name>
</gene>
<comment type="caution">
    <text evidence="8">The sequence shown here is derived from an EMBL/GenBank/DDBJ whole genome shotgun (WGS) entry which is preliminary data.</text>
</comment>